<feature type="compositionally biased region" description="Polar residues" evidence="1">
    <location>
        <begin position="129"/>
        <end position="140"/>
    </location>
</feature>
<dbReference type="KEGG" id="tps:THAPSDRAFT_12207"/>
<feature type="region of interest" description="Disordered" evidence="1">
    <location>
        <begin position="285"/>
        <end position="331"/>
    </location>
</feature>
<dbReference type="HOGENOM" id="CLU_348372_0_0_1"/>
<feature type="region of interest" description="Disordered" evidence="1">
    <location>
        <begin position="74"/>
        <end position="140"/>
    </location>
</feature>
<feature type="compositionally biased region" description="Basic residues" evidence="1">
    <location>
        <begin position="558"/>
        <end position="577"/>
    </location>
</feature>
<reference evidence="3 4" key="2">
    <citation type="journal article" date="2008" name="Nature">
        <title>The Phaeodactylum genome reveals the evolutionary history of diatom genomes.</title>
        <authorList>
            <person name="Bowler C."/>
            <person name="Allen A.E."/>
            <person name="Badger J.H."/>
            <person name="Grimwood J."/>
            <person name="Jabbari K."/>
            <person name="Kuo A."/>
            <person name="Maheswari U."/>
            <person name="Martens C."/>
            <person name="Maumus F."/>
            <person name="Otillar R.P."/>
            <person name="Rayko E."/>
            <person name="Salamov A."/>
            <person name="Vandepoele K."/>
            <person name="Beszteri B."/>
            <person name="Gruber A."/>
            <person name="Heijde M."/>
            <person name="Katinka M."/>
            <person name="Mock T."/>
            <person name="Valentin K."/>
            <person name="Verret F."/>
            <person name="Berges J.A."/>
            <person name="Brownlee C."/>
            <person name="Cadoret J.P."/>
            <person name="Chiovitti A."/>
            <person name="Choi C.J."/>
            <person name="Coesel S."/>
            <person name="De Martino A."/>
            <person name="Detter J.C."/>
            <person name="Durkin C."/>
            <person name="Falciatore A."/>
            <person name="Fournet J."/>
            <person name="Haruta M."/>
            <person name="Huysman M.J."/>
            <person name="Jenkins B.D."/>
            <person name="Jiroutova K."/>
            <person name="Jorgensen R.E."/>
            <person name="Joubert Y."/>
            <person name="Kaplan A."/>
            <person name="Kroger N."/>
            <person name="Kroth P.G."/>
            <person name="La Roche J."/>
            <person name="Lindquist E."/>
            <person name="Lommer M."/>
            <person name="Martin-Jezequel V."/>
            <person name="Lopez P.J."/>
            <person name="Lucas S."/>
            <person name="Mangogna M."/>
            <person name="McGinnis K."/>
            <person name="Medlin L.K."/>
            <person name="Montsant A."/>
            <person name="Oudot-Le Secq M.P."/>
            <person name="Napoli C."/>
            <person name="Obornik M."/>
            <person name="Parker M.S."/>
            <person name="Petit J.L."/>
            <person name="Porcel B.M."/>
            <person name="Poulsen N."/>
            <person name="Robison M."/>
            <person name="Rychlewski L."/>
            <person name="Rynearson T.A."/>
            <person name="Schmutz J."/>
            <person name="Shapiro H."/>
            <person name="Siaut M."/>
            <person name="Stanley M."/>
            <person name="Sussman M.R."/>
            <person name="Taylor A.R."/>
            <person name="Vardi A."/>
            <person name="von Dassow P."/>
            <person name="Vyverman W."/>
            <person name="Willis A."/>
            <person name="Wyrwicz L.S."/>
            <person name="Rokhsar D.S."/>
            <person name="Weissenbach J."/>
            <person name="Armbrust E.V."/>
            <person name="Green B.R."/>
            <person name="Van de Peer Y."/>
            <person name="Grigoriev I.V."/>
        </authorList>
    </citation>
    <scope>NUCLEOTIDE SEQUENCE [LARGE SCALE GENOMIC DNA]</scope>
    <source>
        <strain evidence="3 4">CCMP1335</strain>
    </source>
</reference>
<dbReference type="EMBL" id="CM000655">
    <property type="protein sequence ID" value="EED87370.1"/>
    <property type="molecule type" value="Genomic_DNA"/>
</dbReference>
<feature type="region of interest" description="Disordered" evidence="1">
    <location>
        <begin position="199"/>
        <end position="221"/>
    </location>
</feature>
<dbReference type="PANTHER" id="PTHR34723">
    <property type="entry name" value="PROTEIN CBG17025"/>
    <property type="match status" value="1"/>
</dbReference>
<dbReference type="RefSeq" id="XP_002295304.1">
    <property type="nucleotide sequence ID" value="XM_002295268.1"/>
</dbReference>
<dbReference type="PaxDb" id="35128-Thaps12207"/>
<evidence type="ECO:0000313" key="3">
    <source>
        <dbReference type="EMBL" id="EED87370.1"/>
    </source>
</evidence>
<evidence type="ECO:0000313" key="4">
    <source>
        <dbReference type="Proteomes" id="UP000001449"/>
    </source>
</evidence>
<organism evidence="3 4">
    <name type="scientific">Thalassiosira pseudonana</name>
    <name type="common">Marine diatom</name>
    <name type="synonym">Cyclotella nana</name>
    <dbReference type="NCBI Taxonomy" id="35128"/>
    <lineage>
        <taxon>Eukaryota</taxon>
        <taxon>Sar</taxon>
        <taxon>Stramenopiles</taxon>
        <taxon>Ochrophyta</taxon>
        <taxon>Bacillariophyta</taxon>
        <taxon>Coscinodiscophyceae</taxon>
        <taxon>Thalassiosirophycidae</taxon>
        <taxon>Thalassiosirales</taxon>
        <taxon>Thalassiosiraceae</taxon>
        <taxon>Thalassiosira</taxon>
    </lineage>
</organism>
<protein>
    <submittedName>
        <fullName evidence="3">Uncharacterized protein</fullName>
    </submittedName>
</protein>
<feature type="compositionally biased region" description="Polar residues" evidence="1">
    <location>
        <begin position="467"/>
        <end position="481"/>
    </location>
</feature>
<keyword evidence="2" id="KW-0812">Transmembrane</keyword>
<feature type="compositionally biased region" description="Low complexity" evidence="1">
    <location>
        <begin position="515"/>
        <end position="529"/>
    </location>
</feature>
<sequence length="810" mass="90568">MVPPNTSREPQHDLHHKQSYRSNLHQQRVASISLLLMALLSTVTLSSMLVDGLRGEATIMGGEELNEKTIASEPAQLDGVPSSKPLSDPTANEISNQTTKTTTAIRTTAQNELPSGDEDEAEKRELSESLPTSESNDSTLQTIVKQQRRRLLEQMQTKHDYYEHNNGEENELFDWLSPHWLNEQAGSEMEESNGVERNEANNGVERGGFGEGTSRYSSRRRRVDNVKVRHYDSADYADADAESGTVSSLFAPGRRRLSDVDEIIDEDVSHHSQDRIVSYEENMMEEKQPSFTDGDGASNSDESISNSLSVSTTQSLEREESDLVQNQSSNNDNVIVHPFNTLLVAIQPFQEGGGGGRIVAFRGKRGKGFKRGGIADRWYGKSGKSDKWDYDDDVFCWYEDDDAAFTDDDLLPTLSPSLSPSMSPTIGPSRDPDGFYPTLSPSIAPTLSPTLTPSLVPTLAPTLSPSLSPTLQPTLAPTLSPSLAPIPSSETNRRRLSEAEDQDDDSFEDDDIITDDQQQTSRRLDGFLNWDDDDEDFDIARNIDIGGEKSGKGVRLNNRSRGKSSKSKSGKSKRCRSRPNFNKKPSNNQPPRNNKPKPQNNSPPNSNPAPTVQKRSPFNFPDRQVDPDFGNPRPPILPDFDLPDNYCPDGCLDCSRRSPLKCPSPALKAVCDPELDAEYPKGHPRVGERIANFKDCYNLCKPSFCCIHDSRSKEVAPSCAQEYDNCPLYYPCYVVWWKLHDTAGPATYLDVEEDTMPFYKDVDLKWLALDWRKDLDFKFQLFGHHFDDDDGVFDEDGSLIDDVFQKAKNW</sequence>
<evidence type="ECO:0000256" key="2">
    <source>
        <dbReference type="SAM" id="Phobius"/>
    </source>
</evidence>
<dbReference type="STRING" id="35128.B8CGS0"/>
<feature type="compositionally biased region" description="Acidic residues" evidence="1">
    <location>
        <begin position="499"/>
        <end position="514"/>
    </location>
</feature>
<keyword evidence="4" id="KW-1185">Reference proteome</keyword>
<feature type="compositionally biased region" description="Low complexity" evidence="1">
    <location>
        <begin position="582"/>
        <end position="610"/>
    </location>
</feature>
<feature type="compositionally biased region" description="Low complexity" evidence="1">
    <location>
        <begin position="298"/>
        <end position="311"/>
    </location>
</feature>
<feature type="compositionally biased region" description="Low complexity" evidence="1">
    <location>
        <begin position="98"/>
        <end position="108"/>
    </location>
</feature>
<reference evidence="3 4" key="1">
    <citation type="journal article" date="2004" name="Science">
        <title>The genome of the diatom Thalassiosira pseudonana: ecology, evolution, and metabolism.</title>
        <authorList>
            <person name="Armbrust E.V."/>
            <person name="Berges J.A."/>
            <person name="Bowler C."/>
            <person name="Green B.R."/>
            <person name="Martinez D."/>
            <person name="Putnam N.H."/>
            <person name="Zhou S."/>
            <person name="Allen A.E."/>
            <person name="Apt K.E."/>
            <person name="Bechner M."/>
            <person name="Brzezinski M.A."/>
            <person name="Chaal B.K."/>
            <person name="Chiovitti A."/>
            <person name="Davis A.K."/>
            <person name="Demarest M.S."/>
            <person name="Detter J.C."/>
            <person name="Glavina T."/>
            <person name="Goodstein D."/>
            <person name="Hadi M.Z."/>
            <person name="Hellsten U."/>
            <person name="Hildebrand M."/>
            <person name="Jenkins B.D."/>
            <person name="Jurka J."/>
            <person name="Kapitonov V.V."/>
            <person name="Kroger N."/>
            <person name="Lau W.W."/>
            <person name="Lane T.W."/>
            <person name="Larimer F.W."/>
            <person name="Lippmeier J.C."/>
            <person name="Lucas S."/>
            <person name="Medina M."/>
            <person name="Montsant A."/>
            <person name="Obornik M."/>
            <person name="Parker M.S."/>
            <person name="Palenik B."/>
            <person name="Pazour G.J."/>
            <person name="Richardson P.M."/>
            <person name="Rynearson T.A."/>
            <person name="Saito M.A."/>
            <person name="Schwartz D.C."/>
            <person name="Thamatrakoln K."/>
            <person name="Valentin K."/>
            <person name="Vardi A."/>
            <person name="Wilkerson F.P."/>
            <person name="Rokhsar D.S."/>
        </authorList>
    </citation>
    <scope>NUCLEOTIDE SEQUENCE [LARGE SCALE GENOMIC DNA]</scope>
    <source>
        <strain evidence="3 4">CCMP1335</strain>
    </source>
</reference>
<feature type="region of interest" description="Disordered" evidence="1">
    <location>
        <begin position="467"/>
        <end position="635"/>
    </location>
</feature>
<keyword evidence="2" id="KW-0472">Membrane</keyword>
<dbReference type="AlphaFoldDB" id="B8CGS0"/>
<feature type="region of interest" description="Disordered" evidence="1">
    <location>
        <begin position="415"/>
        <end position="441"/>
    </location>
</feature>
<feature type="region of interest" description="Disordered" evidence="1">
    <location>
        <begin position="1"/>
        <end position="20"/>
    </location>
</feature>
<accession>B8CGS0</accession>
<proteinExistence type="predicted"/>
<evidence type="ECO:0000256" key="1">
    <source>
        <dbReference type="SAM" id="MobiDB-lite"/>
    </source>
</evidence>
<feature type="compositionally biased region" description="Basic and acidic residues" evidence="1">
    <location>
        <begin position="538"/>
        <end position="551"/>
    </location>
</feature>
<dbReference type="GeneID" id="7452033"/>
<dbReference type="InParanoid" id="B8CGS0"/>
<dbReference type="Proteomes" id="UP000001449">
    <property type="component" value="Chromosome 24"/>
</dbReference>
<keyword evidence="2" id="KW-1133">Transmembrane helix</keyword>
<feature type="transmembrane region" description="Helical" evidence="2">
    <location>
        <begin position="29"/>
        <end position="50"/>
    </location>
</feature>
<feature type="compositionally biased region" description="Low complexity" evidence="1">
    <location>
        <begin position="415"/>
        <end position="425"/>
    </location>
</feature>
<gene>
    <name evidence="3" type="ORF">THAPSDRAFT_12207</name>
</gene>
<dbReference type="PANTHER" id="PTHR34723:SF6">
    <property type="entry name" value="GLYCINE-ZIPPER-CONTAINING OMPA-LIKE MEMBRANE DOMAIN-CONTAINING PROTEIN"/>
    <property type="match status" value="1"/>
</dbReference>
<name>B8CGS0_THAPS</name>